<evidence type="ECO:0000313" key="2">
    <source>
        <dbReference type="EMBL" id="SFC87800.1"/>
    </source>
</evidence>
<evidence type="ECO:0000313" key="3">
    <source>
        <dbReference type="Proteomes" id="UP000182314"/>
    </source>
</evidence>
<gene>
    <name evidence="2" type="ORF">SAMN05216286_3574</name>
</gene>
<protein>
    <submittedName>
        <fullName evidence="2">Uncharacterized protein</fullName>
    </submittedName>
</protein>
<reference evidence="2 3" key="1">
    <citation type="submission" date="2016-10" db="EMBL/GenBank/DDBJ databases">
        <authorList>
            <person name="Varghese N."/>
            <person name="Submissions S."/>
        </authorList>
    </citation>
    <scope>NUCLEOTIDE SEQUENCE [LARGE SCALE GENOMIC DNA]</scope>
    <source>
        <strain evidence="2 3">CGMCC 1.7012</strain>
    </source>
</reference>
<feature type="region of interest" description="Disordered" evidence="1">
    <location>
        <begin position="23"/>
        <end position="197"/>
    </location>
</feature>
<organism evidence="2 3">
    <name type="scientific">Kosakonia oryzae</name>
    <dbReference type="NCBI Taxonomy" id="497725"/>
    <lineage>
        <taxon>Bacteria</taxon>
        <taxon>Pseudomonadati</taxon>
        <taxon>Pseudomonadota</taxon>
        <taxon>Gammaproteobacteria</taxon>
        <taxon>Enterobacterales</taxon>
        <taxon>Enterobacteriaceae</taxon>
        <taxon>Kosakonia</taxon>
    </lineage>
</organism>
<dbReference type="Proteomes" id="UP000182314">
    <property type="component" value="Unassembled WGS sequence"/>
</dbReference>
<dbReference type="RefSeq" id="WP_139227930.1">
    <property type="nucleotide sequence ID" value="NZ_FOKO01000004.1"/>
</dbReference>
<dbReference type="AlphaFoldDB" id="A0AA94H5Z3"/>
<sequence>MTVWLSNIFRPMPLPATEIDHNVEISEENPATSGQDPYVPERAMQPLSPFQPGRINPFVQREASAAASRSDMKPLPAAPSHADAQPRPLSPFQPGRINPFVQREASAAASRSDMKSLPAAPSRADALPRPLSPFQPGRINPFQQNDYANAQERQDSFASVLDEPGFQRENAPAYTELDGQPFTDVPPPPYSDPQGPS</sequence>
<evidence type="ECO:0000256" key="1">
    <source>
        <dbReference type="SAM" id="MobiDB-lite"/>
    </source>
</evidence>
<name>A0AA94H5Z3_9ENTR</name>
<dbReference type="EMBL" id="FOKO01000004">
    <property type="protein sequence ID" value="SFC87800.1"/>
    <property type="molecule type" value="Genomic_DNA"/>
</dbReference>
<comment type="caution">
    <text evidence="2">The sequence shown here is derived from an EMBL/GenBank/DDBJ whole genome shotgun (WGS) entry which is preliminary data.</text>
</comment>
<feature type="compositionally biased region" description="Pro residues" evidence="1">
    <location>
        <begin position="184"/>
        <end position="197"/>
    </location>
</feature>
<accession>A0AA94H5Z3</accession>
<proteinExistence type="predicted"/>